<comment type="caution">
    <text evidence="4">The sequence shown here is derived from an EMBL/GenBank/DDBJ whole genome shotgun (WGS) entry which is preliminary data.</text>
</comment>
<dbReference type="CDD" id="cd09272">
    <property type="entry name" value="RNase_HI_RT_Ty1"/>
    <property type="match status" value="1"/>
</dbReference>
<evidence type="ECO:0000259" key="3">
    <source>
        <dbReference type="PROSITE" id="PS50994"/>
    </source>
</evidence>
<dbReference type="Proteomes" id="UP000765509">
    <property type="component" value="Unassembled WGS sequence"/>
</dbReference>
<dbReference type="GO" id="GO:0015074">
    <property type="term" value="P:DNA integration"/>
    <property type="evidence" value="ECO:0007669"/>
    <property type="project" value="InterPro"/>
</dbReference>
<dbReference type="InterPro" id="IPR012337">
    <property type="entry name" value="RNaseH-like_sf"/>
</dbReference>
<name>A0A9Q3DJH7_9BASI</name>
<evidence type="ECO:0000313" key="4">
    <source>
        <dbReference type="EMBL" id="MBW0505351.1"/>
    </source>
</evidence>
<dbReference type="Pfam" id="PF00665">
    <property type="entry name" value="rve"/>
    <property type="match status" value="1"/>
</dbReference>
<evidence type="ECO:0000256" key="1">
    <source>
        <dbReference type="ARBA" id="ARBA00022884"/>
    </source>
</evidence>
<organism evidence="4 5">
    <name type="scientific">Austropuccinia psidii MF-1</name>
    <dbReference type="NCBI Taxonomy" id="1389203"/>
    <lineage>
        <taxon>Eukaryota</taxon>
        <taxon>Fungi</taxon>
        <taxon>Dikarya</taxon>
        <taxon>Basidiomycota</taxon>
        <taxon>Pucciniomycotina</taxon>
        <taxon>Pucciniomycetes</taxon>
        <taxon>Pucciniales</taxon>
        <taxon>Sphaerophragmiaceae</taxon>
        <taxon>Austropuccinia</taxon>
    </lineage>
</organism>
<accession>A0A9Q3DJH7</accession>
<dbReference type="InterPro" id="IPR036397">
    <property type="entry name" value="RNaseH_sf"/>
</dbReference>
<gene>
    <name evidence="4" type="ORF">O181_045066</name>
</gene>
<sequence length="763" mass="86836">MYIDYKLPTALLAVKENDPWHNRLGHPGSTVLKILGLPDTETSCQICNISKARRLPFNHHFDQVESPLDSIHIDLVGPITPESLSGFRYLLTIVDQATSFKIIKLLKKKSESFDQFVIAKNFMENQQNRKMKRLTSDRGGEFVNDKFKKMAENCGFTHILSPPYLTDNHTDLAEIMDQDPAHIAYPSEETTVEEPNTSHTQTDSGNACNSEDTKSQQQLNSSNRPPRLKVIGPRHPTLITSSVDPLHILPYTRRPKSYLTVSEETPKTYYGALRSENRLAWLSAIEKELSTMDKLKVWNVIDLKKDYKLVGTTWVFKVKKNHLNQVIERKARLCAQGFRQTLGIDFDKTYSPTGRLNSLRALIAHACLNKLDFHQIDVKSAFLNAPLRETVYLNIPQGLSVDRRQYCLRLNKAIYGLKQAPLAWYTRLQEWLQNAGFTTCKLDPCVFYRSEPDKVWIYVHVDDIAIFGKNLDIFKKEIDNEFKIKDMGPADLLLGVKISQLDNGIGMDQQHFVESLLELYGMQDCKPVSTPLVPNKHLGPATEEERTAFDALQINFRSAVGSINYLSTATRPDLSFAVSSLSQHLEKPGIQHWKAFLHVLKYLRGTQEVGLWYSRKGEAGLIAYSDADWGNSEYKSLCDLTSELLWFRQLCHEANILSLNTAITVWEDNQSCINIANGNCNFNNKRMKHVDIQLHFVKEAIQSQLITLQYAPTTEMLADFLTKSVPKPTLVRALAKLSVFRLGVRGDVEKQSHNELRLVNPSL</sequence>
<keyword evidence="5" id="KW-1185">Reference proteome</keyword>
<keyword evidence="1" id="KW-0694">RNA-binding</keyword>
<feature type="region of interest" description="Disordered" evidence="2">
    <location>
        <begin position="188"/>
        <end position="233"/>
    </location>
</feature>
<feature type="compositionally biased region" description="Polar residues" evidence="2">
    <location>
        <begin position="193"/>
        <end position="224"/>
    </location>
</feature>
<dbReference type="Pfam" id="PF07727">
    <property type="entry name" value="RVT_2"/>
    <property type="match status" value="1"/>
</dbReference>
<evidence type="ECO:0000313" key="5">
    <source>
        <dbReference type="Proteomes" id="UP000765509"/>
    </source>
</evidence>
<dbReference type="SUPFAM" id="SSF56672">
    <property type="entry name" value="DNA/RNA polymerases"/>
    <property type="match status" value="1"/>
</dbReference>
<dbReference type="PANTHER" id="PTHR11439:SF467">
    <property type="entry name" value="INTEGRASE CATALYTIC DOMAIN-CONTAINING PROTEIN"/>
    <property type="match status" value="1"/>
</dbReference>
<evidence type="ECO:0000256" key="2">
    <source>
        <dbReference type="SAM" id="MobiDB-lite"/>
    </source>
</evidence>
<dbReference type="SUPFAM" id="SSF53098">
    <property type="entry name" value="Ribonuclease H-like"/>
    <property type="match status" value="1"/>
</dbReference>
<feature type="domain" description="Integrase catalytic" evidence="3">
    <location>
        <begin position="63"/>
        <end position="164"/>
    </location>
</feature>
<dbReference type="InterPro" id="IPR013103">
    <property type="entry name" value="RVT_2"/>
</dbReference>
<proteinExistence type="predicted"/>
<dbReference type="InterPro" id="IPR043502">
    <property type="entry name" value="DNA/RNA_pol_sf"/>
</dbReference>
<dbReference type="PANTHER" id="PTHR11439">
    <property type="entry name" value="GAG-POL-RELATED RETROTRANSPOSON"/>
    <property type="match status" value="1"/>
</dbReference>
<dbReference type="AlphaFoldDB" id="A0A9Q3DJH7"/>
<protein>
    <recommendedName>
        <fullName evidence="3">Integrase catalytic domain-containing protein</fullName>
    </recommendedName>
</protein>
<dbReference type="GO" id="GO:0003723">
    <property type="term" value="F:RNA binding"/>
    <property type="evidence" value="ECO:0007669"/>
    <property type="project" value="UniProtKB-KW"/>
</dbReference>
<reference evidence="4" key="1">
    <citation type="submission" date="2021-03" db="EMBL/GenBank/DDBJ databases">
        <title>Draft genome sequence of rust myrtle Austropuccinia psidii MF-1, a brazilian biotype.</title>
        <authorList>
            <person name="Quecine M.C."/>
            <person name="Pachon D.M.R."/>
            <person name="Bonatelli M.L."/>
            <person name="Correr F.H."/>
            <person name="Franceschini L.M."/>
            <person name="Leite T.F."/>
            <person name="Margarido G.R.A."/>
            <person name="Almeida C.A."/>
            <person name="Ferrarezi J.A."/>
            <person name="Labate C.A."/>
        </authorList>
    </citation>
    <scope>NUCLEOTIDE SEQUENCE</scope>
    <source>
        <strain evidence="4">MF-1</strain>
    </source>
</reference>
<dbReference type="EMBL" id="AVOT02018448">
    <property type="protein sequence ID" value="MBW0505351.1"/>
    <property type="molecule type" value="Genomic_DNA"/>
</dbReference>
<dbReference type="InterPro" id="IPR001584">
    <property type="entry name" value="Integrase_cat-core"/>
</dbReference>
<dbReference type="Gene3D" id="3.30.420.10">
    <property type="entry name" value="Ribonuclease H-like superfamily/Ribonuclease H"/>
    <property type="match status" value="1"/>
</dbReference>
<dbReference type="GO" id="GO:0005634">
    <property type="term" value="C:nucleus"/>
    <property type="evidence" value="ECO:0007669"/>
    <property type="project" value="UniProtKB-ARBA"/>
</dbReference>
<dbReference type="PROSITE" id="PS50994">
    <property type="entry name" value="INTEGRASE"/>
    <property type="match status" value="1"/>
</dbReference>